<protein>
    <recommendedName>
        <fullName evidence="5">RRM domain-containing protein</fullName>
    </recommendedName>
</protein>
<accession>A0A9C7UQS2</accession>
<dbReference type="PANTHER" id="PTHR46754">
    <property type="entry name" value="MKI67 FHA DOMAIN-INTERACTING NUCLEOLAR PHOSPHOPROTEIN"/>
    <property type="match status" value="1"/>
</dbReference>
<dbReference type="EMBL" id="BQMJ01000031">
    <property type="protein sequence ID" value="GJQ12264.1"/>
    <property type="molecule type" value="Genomic_DNA"/>
</dbReference>
<organism evidence="6 7">
    <name type="scientific">Galdieria partita</name>
    <dbReference type="NCBI Taxonomy" id="83374"/>
    <lineage>
        <taxon>Eukaryota</taxon>
        <taxon>Rhodophyta</taxon>
        <taxon>Bangiophyceae</taxon>
        <taxon>Galdieriales</taxon>
        <taxon>Galdieriaceae</taxon>
        <taxon>Galdieria</taxon>
    </lineage>
</organism>
<evidence type="ECO:0000313" key="7">
    <source>
        <dbReference type="Proteomes" id="UP001061958"/>
    </source>
</evidence>
<dbReference type="GO" id="GO:0003723">
    <property type="term" value="F:RNA binding"/>
    <property type="evidence" value="ECO:0007669"/>
    <property type="project" value="UniProtKB-UniRule"/>
</dbReference>
<dbReference type="InterPro" id="IPR012677">
    <property type="entry name" value="Nucleotide-bd_a/b_plait_sf"/>
</dbReference>
<keyword evidence="3" id="KW-0539">Nucleus</keyword>
<keyword evidence="2 4" id="KW-0694">RNA-binding</keyword>
<reference evidence="6" key="1">
    <citation type="journal article" date="2022" name="Proc. Natl. Acad. Sci. U.S.A.">
        <title>Life cycle and functional genomics of the unicellular red alga Galdieria for elucidating algal and plant evolution and industrial use.</title>
        <authorList>
            <person name="Hirooka S."/>
            <person name="Itabashi T."/>
            <person name="Ichinose T.M."/>
            <person name="Onuma R."/>
            <person name="Fujiwara T."/>
            <person name="Yamashita S."/>
            <person name="Jong L.W."/>
            <person name="Tomita R."/>
            <person name="Iwane A.H."/>
            <person name="Miyagishima S.Y."/>
        </authorList>
    </citation>
    <scope>NUCLEOTIDE SEQUENCE</scope>
    <source>
        <strain evidence="6">NBRC 102759</strain>
    </source>
</reference>
<name>A0A9C7UQS2_9RHOD</name>
<evidence type="ECO:0000256" key="1">
    <source>
        <dbReference type="ARBA" id="ARBA00004604"/>
    </source>
</evidence>
<reference evidence="6" key="2">
    <citation type="submission" date="2022-01" db="EMBL/GenBank/DDBJ databases">
        <authorList>
            <person name="Hirooka S."/>
            <person name="Miyagishima S.Y."/>
        </authorList>
    </citation>
    <scope>NUCLEOTIDE SEQUENCE</scope>
    <source>
        <strain evidence="6">NBRC 102759</strain>
    </source>
</reference>
<feature type="domain" description="RRM" evidence="5">
    <location>
        <begin position="7"/>
        <end position="85"/>
    </location>
</feature>
<dbReference type="GO" id="GO:0005730">
    <property type="term" value="C:nucleolus"/>
    <property type="evidence" value="ECO:0007669"/>
    <property type="project" value="UniProtKB-SubCell"/>
</dbReference>
<evidence type="ECO:0000313" key="6">
    <source>
        <dbReference type="EMBL" id="GJQ12264.1"/>
    </source>
</evidence>
<dbReference type="SMART" id="SM00360">
    <property type="entry name" value="RRM"/>
    <property type="match status" value="1"/>
</dbReference>
<dbReference type="OrthoDB" id="21467at2759"/>
<dbReference type="AlphaFoldDB" id="A0A9C7UQS2"/>
<dbReference type="PROSITE" id="PS50102">
    <property type="entry name" value="RRM"/>
    <property type="match status" value="1"/>
</dbReference>
<keyword evidence="7" id="KW-1185">Reference proteome</keyword>
<gene>
    <name evidence="6" type="ORF">GpartN1_g4055.t1</name>
</gene>
<comment type="subcellular location">
    <subcellularLocation>
        <location evidence="1">Nucleus</location>
        <location evidence="1">Nucleolus</location>
    </subcellularLocation>
</comment>
<proteinExistence type="predicted"/>
<evidence type="ECO:0000256" key="4">
    <source>
        <dbReference type="PROSITE-ProRule" id="PRU00176"/>
    </source>
</evidence>
<dbReference type="CDD" id="cd12307">
    <property type="entry name" value="RRM_NIFK_like"/>
    <property type="match status" value="1"/>
</dbReference>
<dbReference type="InterPro" id="IPR000504">
    <property type="entry name" value="RRM_dom"/>
</dbReference>
<dbReference type="SUPFAM" id="SSF54928">
    <property type="entry name" value="RNA-binding domain, RBD"/>
    <property type="match status" value="1"/>
</dbReference>
<evidence type="ECO:0000256" key="3">
    <source>
        <dbReference type="ARBA" id="ARBA00023242"/>
    </source>
</evidence>
<sequence>MVGTEPGVIYIGHLPHGFYEKELKGFFSQFGKVLKVRVARSIKTFRPKGYAFVMFANREVAEIACSAMDGYFMYSKILVCKTVPPEKVHPKMFNRLVRIPWKRFEKAHRALPLTKDRRKKLWRKQQRRNKKLEAELKRNGVSYSLP</sequence>
<dbReference type="InterPro" id="IPR035979">
    <property type="entry name" value="RBD_domain_sf"/>
</dbReference>
<evidence type="ECO:0000259" key="5">
    <source>
        <dbReference type="PROSITE" id="PS50102"/>
    </source>
</evidence>
<dbReference type="Pfam" id="PF00076">
    <property type="entry name" value="RRM_1"/>
    <property type="match status" value="1"/>
</dbReference>
<comment type="caution">
    <text evidence="6">The sequence shown here is derived from an EMBL/GenBank/DDBJ whole genome shotgun (WGS) entry which is preliminary data.</text>
</comment>
<dbReference type="Gene3D" id="3.30.70.330">
    <property type="match status" value="1"/>
</dbReference>
<evidence type="ECO:0000256" key="2">
    <source>
        <dbReference type="ARBA" id="ARBA00022884"/>
    </source>
</evidence>
<dbReference type="Proteomes" id="UP001061958">
    <property type="component" value="Unassembled WGS sequence"/>
</dbReference>